<feature type="compositionally biased region" description="Basic and acidic residues" evidence="5">
    <location>
        <begin position="391"/>
        <end position="406"/>
    </location>
</feature>
<dbReference type="AlphaFoldDB" id="A0AAV4EMQ0"/>
<dbReference type="Gene3D" id="3.30.160.20">
    <property type="match status" value="1"/>
</dbReference>
<dbReference type="GO" id="GO:0003747">
    <property type="term" value="F:translation release factor activity"/>
    <property type="evidence" value="ECO:0007669"/>
    <property type="project" value="InterPro"/>
</dbReference>
<name>A0AAV4EMQ0_9GAST</name>
<evidence type="ECO:0000313" key="8">
    <source>
        <dbReference type="Proteomes" id="UP000762676"/>
    </source>
</evidence>
<dbReference type="Pfam" id="PF03462">
    <property type="entry name" value="PCRF"/>
    <property type="match status" value="1"/>
</dbReference>
<feature type="compositionally biased region" description="Low complexity" evidence="5">
    <location>
        <begin position="157"/>
        <end position="167"/>
    </location>
</feature>
<keyword evidence="8" id="KW-1185">Reference proteome</keyword>
<feature type="region of interest" description="Disordered" evidence="5">
    <location>
        <begin position="148"/>
        <end position="170"/>
    </location>
</feature>
<evidence type="ECO:0000256" key="1">
    <source>
        <dbReference type="ARBA" id="ARBA00010835"/>
    </source>
</evidence>
<dbReference type="Pfam" id="PF00472">
    <property type="entry name" value="RF-1"/>
    <property type="match status" value="1"/>
</dbReference>
<accession>A0AAV4EMQ0</accession>
<evidence type="ECO:0000256" key="5">
    <source>
        <dbReference type="SAM" id="MobiDB-lite"/>
    </source>
</evidence>
<dbReference type="Gene3D" id="6.10.140.1950">
    <property type="match status" value="1"/>
</dbReference>
<dbReference type="SMART" id="SM00937">
    <property type="entry name" value="PCRF"/>
    <property type="match status" value="1"/>
</dbReference>
<dbReference type="Gene3D" id="3.30.70.1660">
    <property type="match status" value="1"/>
</dbReference>
<comment type="similarity">
    <text evidence="1">Belongs to the prokaryotic/mitochondrial release factor family.</text>
</comment>
<dbReference type="PANTHER" id="PTHR43804">
    <property type="entry name" value="LD18447P"/>
    <property type="match status" value="1"/>
</dbReference>
<comment type="caution">
    <text evidence="7">The sequence shown here is derived from an EMBL/GenBank/DDBJ whole genome shotgun (WGS) entry which is preliminary data.</text>
</comment>
<keyword evidence="4" id="KW-0175">Coiled coil</keyword>
<feature type="coiled-coil region" evidence="4">
    <location>
        <begin position="184"/>
        <end position="230"/>
    </location>
</feature>
<dbReference type="GO" id="GO:0005737">
    <property type="term" value="C:cytoplasm"/>
    <property type="evidence" value="ECO:0007669"/>
    <property type="project" value="UniProtKB-ARBA"/>
</dbReference>
<feature type="domain" description="Peptide chain release factor" evidence="6">
    <location>
        <begin position="199"/>
        <end position="314"/>
    </location>
</feature>
<evidence type="ECO:0000259" key="6">
    <source>
        <dbReference type="SMART" id="SM00937"/>
    </source>
</evidence>
<keyword evidence="3" id="KW-0648">Protein biosynthesis</keyword>
<keyword evidence="2" id="KW-0488">Methylation</keyword>
<dbReference type="InterPro" id="IPR050057">
    <property type="entry name" value="Prokaryotic/Mito_RF"/>
</dbReference>
<dbReference type="InterPro" id="IPR000352">
    <property type="entry name" value="Pep_chain_release_fac_I"/>
</dbReference>
<dbReference type="InterPro" id="IPR045853">
    <property type="entry name" value="Pep_chain_release_fac_I_sf"/>
</dbReference>
<protein>
    <submittedName>
        <fullName evidence="7">Peptide chain release factor 1</fullName>
    </submittedName>
</protein>
<feature type="region of interest" description="Disordered" evidence="5">
    <location>
        <begin position="390"/>
        <end position="412"/>
    </location>
</feature>
<evidence type="ECO:0000313" key="7">
    <source>
        <dbReference type="EMBL" id="GFR61713.1"/>
    </source>
</evidence>
<sequence>MHTLIKQGFSVQHCSKFLYHKLFQQQLPQSGSYRLPQYCVYRQARQLLRQLHGRKCFINNSNKFILCSSQRNFISFSDNTCHNPSPGHKLLKPFHNHKAEAQDQRPFNLSQLAAEFGTAQPQDVSSKFSISNPVYAAYLDSLLAEHESLQGGHDSSPDASLSPDSHPQGVLSRQSFLHSAVGVIKKLKAKHQEMSELSDLLNSETDSDMKKMMESELVLYRAQLEDIEEELIDVLVGDDPADNSDIMLEVTAGVGGQEAMLFCLEIFNMYCNYAARKGWQLTEPFSDTSSEQGGARKASVEISGDGVYRQLKHEGGVHRVQRVPKTEKAGRIHTSTITVSVMPVPREIDLDIRQQDLKVETFRNSGPGGQSVNTTDSAVRITHLPTGTVAEGKEERSQMKNRDIAMKKLKQR</sequence>
<gene>
    <name evidence="7" type="ORF">ElyMa_001854600</name>
</gene>
<reference evidence="7 8" key="1">
    <citation type="journal article" date="2021" name="Elife">
        <title>Chloroplast acquisition without the gene transfer in kleptoplastic sea slugs, Plakobranchus ocellatus.</title>
        <authorList>
            <person name="Maeda T."/>
            <person name="Takahashi S."/>
            <person name="Yoshida T."/>
            <person name="Shimamura S."/>
            <person name="Takaki Y."/>
            <person name="Nagai Y."/>
            <person name="Toyoda A."/>
            <person name="Suzuki Y."/>
            <person name="Arimoto A."/>
            <person name="Ishii H."/>
            <person name="Satoh N."/>
            <person name="Nishiyama T."/>
            <person name="Hasebe M."/>
            <person name="Maruyama T."/>
            <person name="Minagawa J."/>
            <person name="Obokata J."/>
            <person name="Shigenobu S."/>
        </authorList>
    </citation>
    <scope>NUCLEOTIDE SEQUENCE [LARGE SCALE GENOMIC DNA]</scope>
</reference>
<dbReference type="PANTHER" id="PTHR43804:SF7">
    <property type="entry name" value="LD18447P"/>
    <property type="match status" value="1"/>
</dbReference>
<dbReference type="SUPFAM" id="SSF75620">
    <property type="entry name" value="Release factor"/>
    <property type="match status" value="1"/>
</dbReference>
<evidence type="ECO:0000256" key="3">
    <source>
        <dbReference type="ARBA" id="ARBA00022917"/>
    </source>
</evidence>
<organism evidence="7 8">
    <name type="scientific">Elysia marginata</name>
    <dbReference type="NCBI Taxonomy" id="1093978"/>
    <lineage>
        <taxon>Eukaryota</taxon>
        <taxon>Metazoa</taxon>
        <taxon>Spiralia</taxon>
        <taxon>Lophotrochozoa</taxon>
        <taxon>Mollusca</taxon>
        <taxon>Gastropoda</taxon>
        <taxon>Heterobranchia</taxon>
        <taxon>Euthyneura</taxon>
        <taxon>Panpulmonata</taxon>
        <taxon>Sacoglossa</taxon>
        <taxon>Placobranchoidea</taxon>
        <taxon>Plakobranchidae</taxon>
        <taxon>Elysia</taxon>
    </lineage>
</organism>
<dbReference type="InterPro" id="IPR005139">
    <property type="entry name" value="PCRF"/>
</dbReference>
<evidence type="ECO:0000256" key="2">
    <source>
        <dbReference type="ARBA" id="ARBA00022481"/>
    </source>
</evidence>
<dbReference type="Proteomes" id="UP000762676">
    <property type="component" value="Unassembled WGS sequence"/>
</dbReference>
<evidence type="ECO:0000256" key="4">
    <source>
        <dbReference type="SAM" id="Coils"/>
    </source>
</evidence>
<dbReference type="EMBL" id="BMAT01003751">
    <property type="protein sequence ID" value="GFR61713.1"/>
    <property type="molecule type" value="Genomic_DNA"/>
</dbReference>
<proteinExistence type="inferred from homology"/>